<dbReference type="InterPro" id="IPR040976">
    <property type="entry name" value="Pkinase_fungal"/>
</dbReference>
<dbReference type="PANTHER" id="PTHR38248">
    <property type="entry name" value="FUNK1 6"/>
    <property type="match status" value="1"/>
</dbReference>
<dbReference type="Pfam" id="PF17667">
    <property type="entry name" value="Pkinase_fungal"/>
    <property type="match status" value="1"/>
</dbReference>
<evidence type="ECO:0000313" key="3">
    <source>
        <dbReference type="Proteomes" id="UP000775547"/>
    </source>
</evidence>
<feature type="domain" description="Fungal-type protein kinase" evidence="1">
    <location>
        <begin position="9"/>
        <end position="72"/>
    </location>
</feature>
<dbReference type="OrthoDB" id="5569250at2759"/>
<dbReference type="EMBL" id="JABCKV010000341">
    <property type="protein sequence ID" value="KAG5641300.1"/>
    <property type="molecule type" value="Genomic_DNA"/>
</dbReference>
<gene>
    <name evidence="2" type="ORF">DXG03_005549</name>
</gene>
<evidence type="ECO:0000313" key="2">
    <source>
        <dbReference type="EMBL" id="KAG5641300.1"/>
    </source>
</evidence>
<reference evidence="2" key="2">
    <citation type="submission" date="2021-10" db="EMBL/GenBank/DDBJ databases">
        <title>Phylogenomics reveals ancestral predisposition of the termite-cultivated fungus Termitomyces towards a domesticated lifestyle.</title>
        <authorList>
            <person name="Auxier B."/>
            <person name="Grum-Grzhimaylo A."/>
            <person name="Cardenas M.E."/>
            <person name="Lodge J.D."/>
            <person name="Laessoe T."/>
            <person name="Pedersen O."/>
            <person name="Smith M.E."/>
            <person name="Kuyper T.W."/>
            <person name="Franco-Molano E.A."/>
            <person name="Baroni T.J."/>
            <person name="Aanen D.K."/>
        </authorList>
    </citation>
    <scope>NUCLEOTIDE SEQUENCE</scope>
    <source>
        <strain evidence="2">AP01</strain>
        <tissue evidence="2">Mycelium</tissue>
    </source>
</reference>
<comment type="caution">
    <text evidence="2">The sequence shown here is derived from an EMBL/GenBank/DDBJ whole genome shotgun (WGS) entry which is preliminary data.</text>
</comment>
<name>A0A9P7G1U5_9AGAR</name>
<reference evidence="2" key="1">
    <citation type="submission" date="2020-07" db="EMBL/GenBank/DDBJ databases">
        <authorList>
            <person name="Nieuwenhuis M."/>
            <person name="Van De Peppel L.J.J."/>
        </authorList>
    </citation>
    <scope>NUCLEOTIDE SEQUENCE</scope>
    <source>
        <strain evidence="2">AP01</strain>
        <tissue evidence="2">Mycelium</tissue>
    </source>
</reference>
<dbReference type="AlphaFoldDB" id="A0A9P7G1U5"/>
<organism evidence="2 3">
    <name type="scientific">Asterophora parasitica</name>
    <dbReference type="NCBI Taxonomy" id="117018"/>
    <lineage>
        <taxon>Eukaryota</taxon>
        <taxon>Fungi</taxon>
        <taxon>Dikarya</taxon>
        <taxon>Basidiomycota</taxon>
        <taxon>Agaricomycotina</taxon>
        <taxon>Agaricomycetes</taxon>
        <taxon>Agaricomycetidae</taxon>
        <taxon>Agaricales</taxon>
        <taxon>Tricholomatineae</taxon>
        <taxon>Lyophyllaceae</taxon>
        <taxon>Asterophora</taxon>
    </lineage>
</organism>
<sequence>MLTPGSANRTIVSFLSDWDLEATGDDIPVKPLHHRTGAAAFTFRATDLLVPRPAPRLYRHDLESFFYILIWAALHYDFKHKTRTSRVHSVVRKWTSSDMELAQTRKICLVLSNVYGIDEIIAHISPQCQALLVPWIQVIWDLFDEGNADCRTYRKMSHTGNAAVWDNKTFGGWITFEKFMEAIGRTPRLEDSAPAC</sequence>
<dbReference type="Proteomes" id="UP000775547">
    <property type="component" value="Unassembled WGS sequence"/>
</dbReference>
<dbReference type="PANTHER" id="PTHR38248:SF2">
    <property type="entry name" value="FUNK1 11"/>
    <property type="match status" value="1"/>
</dbReference>
<accession>A0A9P7G1U5</accession>
<proteinExistence type="predicted"/>
<evidence type="ECO:0000259" key="1">
    <source>
        <dbReference type="Pfam" id="PF17667"/>
    </source>
</evidence>
<keyword evidence="3" id="KW-1185">Reference proteome</keyword>
<protein>
    <recommendedName>
        <fullName evidence="1">Fungal-type protein kinase domain-containing protein</fullName>
    </recommendedName>
</protein>